<keyword evidence="3" id="KW-0560">Oxidoreductase</keyword>
<feature type="binding site" evidence="4">
    <location>
        <position position="725"/>
    </location>
    <ligand>
        <name>FAD</name>
        <dbReference type="ChEBI" id="CHEBI:57692"/>
    </ligand>
</feature>
<dbReference type="GO" id="GO:1903602">
    <property type="term" value="P:thermospermine catabolic process"/>
    <property type="evidence" value="ECO:0000318"/>
    <property type="project" value="GO_Central"/>
</dbReference>
<dbReference type="PROSITE" id="PS51276">
    <property type="entry name" value="PEPTIDASE_C56_PFPI"/>
    <property type="match status" value="2"/>
</dbReference>
<dbReference type="PaxDb" id="4081-Solyc02g081390.2.1"/>
<dbReference type="InterPro" id="IPR029062">
    <property type="entry name" value="Class_I_gatase-like"/>
</dbReference>
<dbReference type="InterPro" id="IPR036188">
    <property type="entry name" value="FAD/NAD-bd_sf"/>
</dbReference>
<dbReference type="CDD" id="cd03169">
    <property type="entry name" value="GATase1_PfpI_1"/>
    <property type="match status" value="2"/>
</dbReference>
<reference evidence="7" key="1">
    <citation type="journal article" date="2012" name="Nature">
        <title>The tomato genome sequence provides insights into fleshy fruit evolution.</title>
        <authorList>
            <consortium name="Tomato Genome Consortium"/>
        </authorList>
    </citation>
    <scope>NUCLEOTIDE SEQUENCE [LARGE SCALE GENOMIC DNA]</scope>
    <source>
        <strain evidence="7">cv. Heinz 1706</strain>
    </source>
</reference>
<dbReference type="InParanoid" id="A0A3Q7F7L6"/>
<dbReference type="SMR" id="A0A3Q7F7L6"/>
<protein>
    <recommendedName>
        <fullName evidence="9">Amine oxidase domain-containing protein</fullName>
    </recommendedName>
</protein>
<evidence type="ECO:0000256" key="4">
    <source>
        <dbReference type="PIRSR" id="PIRSR601613-1"/>
    </source>
</evidence>
<dbReference type="SUPFAM" id="SSF54373">
    <property type="entry name" value="FAD-linked reductases, C-terminal domain"/>
    <property type="match status" value="1"/>
</dbReference>
<dbReference type="InterPro" id="IPR002818">
    <property type="entry name" value="DJ-1/PfpI"/>
</dbReference>
<dbReference type="PANTHER" id="PTHR42733:SF2">
    <property type="entry name" value="DJ-1_THIJ_PFPI FAMILY PROTEIN"/>
    <property type="match status" value="1"/>
</dbReference>
<dbReference type="EnsemblPlants" id="Solyc02g081390.3.1">
    <property type="protein sequence ID" value="Solyc02g081390.3.1"/>
    <property type="gene ID" value="Solyc02g081390.3"/>
</dbReference>
<accession>A0A3Q7F7L6</accession>
<keyword evidence="8" id="KW-1185">Reference proteome</keyword>
<evidence type="ECO:0000256" key="3">
    <source>
        <dbReference type="ARBA" id="ARBA00023002"/>
    </source>
</evidence>
<dbReference type="GO" id="GO:0046208">
    <property type="term" value="P:spermine catabolic process"/>
    <property type="evidence" value="ECO:0000318"/>
    <property type="project" value="GO_Central"/>
</dbReference>
<proteinExistence type="inferred from homology"/>
<evidence type="ECO:0000313" key="7">
    <source>
        <dbReference type="EnsemblPlants" id="Solyc02g081390.3.1"/>
    </source>
</evidence>
<evidence type="ECO:0000259" key="5">
    <source>
        <dbReference type="Pfam" id="PF01593"/>
    </source>
</evidence>
<dbReference type="InterPro" id="IPR002937">
    <property type="entry name" value="Amino_oxidase"/>
</dbReference>
<feature type="domain" description="DJ-1/PfpI" evidence="6">
    <location>
        <begin position="232"/>
        <end position="411"/>
    </location>
</feature>
<dbReference type="GO" id="GO:0005777">
    <property type="term" value="C:peroxisome"/>
    <property type="evidence" value="ECO:0000318"/>
    <property type="project" value="GO_Central"/>
</dbReference>
<dbReference type="Gene3D" id="3.90.660.10">
    <property type="match status" value="1"/>
</dbReference>
<dbReference type="AlphaFoldDB" id="A0A3Q7F7L6"/>
<evidence type="ECO:0008006" key="9">
    <source>
        <dbReference type="Google" id="ProtNLM"/>
    </source>
</evidence>
<dbReference type="PANTHER" id="PTHR42733">
    <property type="entry name" value="DJ-1 PROTEIN"/>
    <property type="match status" value="1"/>
</dbReference>
<evidence type="ECO:0000256" key="2">
    <source>
        <dbReference type="ARBA" id="ARBA00008542"/>
    </source>
</evidence>
<feature type="binding site" evidence="4">
    <location>
        <position position="515"/>
    </location>
    <ligand>
        <name>FAD</name>
        <dbReference type="ChEBI" id="CHEBI:57692"/>
    </ligand>
</feature>
<reference evidence="7" key="2">
    <citation type="submission" date="2019-01" db="UniProtKB">
        <authorList>
            <consortium name="EnsemblPlants"/>
        </authorList>
    </citation>
    <scope>IDENTIFICATION</scope>
    <source>
        <strain evidence="7">cv. Heinz 1706</strain>
    </source>
</reference>
<feature type="domain" description="DJ-1/PfpI" evidence="6">
    <location>
        <begin position="5"/>
        <end position="187"/>
    </location>
</feature>
<organism evidence="7">
    <name type="scientific">Solanum lycopersicum</name>
    <name type="common">Tomato</name>
    <name type="synonym">Lycopersicon esculentum</name>
    <dbReference type="NCBI Taxonomy" id="4081"/>
    <lineage>
        <taxon>Eukaryota</taxon>
        <taxon>Viridiplantae</taxon>
        <taxon>Streptophyta</taxon>
        <taxon>Embryophyta</taxon>
        <taxon>Tracheophyta</taxon>
        <taxon>Spermatophyta</taxon>
        <taxon>Magnoliopsida</taxon>
        <taxon>eudicotyledons</taxon>
        <taxon>Gunneridae</taxon>
        <taxon>Pentapetalae</taxon>
        <taxon>asterids</taxon>
        <taxon>lamiids</taxon>
        <taxon>Solanales</taxon>
        <taxon>Solanaceae</taxon>
        <taxon>Solanoideae</taxon>
        <taxon>Solaneae</taxon>
        <taxon>Solanum</taxon>
        <taxon>Solanum subgen. Lycopersicon</taxon>
    </lineage>
</organism>
<dbReference type="GO" id="GO:0052901">
    <property type="term" value="F:spermine oxidase activity"/>
    <property type="evidence" value="ECO:0000318"/>
    <property type="project" value="GO_Central"/>
</dbReference>
<dbReference type="Gene3D" id="3.50.50.60">
    <property type="entry name" value="FAD/NAD(P)-binding domain"/>
    <property type="match status" value="1"/>
</dbReference>
<dbReference type="Gramene" id="Solyc02g081390.3.1">
    <property type="protein sequence ID" value="Solyc02g081390.3.1"/>
    <property type="gene ID" value="Solyc02g081390.3"/>
</dbReference>
<name>A0A3Q7F7L6_SOLLC</name>
<dbReference type="Gene3D" id="3.40.50.880">
    <property type="match status" value="2"/>
</dbReference>
<dbReference type="SUPFAM" id="SSF52317">
    <property type="entry name" value="Class I glutamine amidotransferase-like"/>
    <property type="match status" value="2"/>
</dbReference>
<dbReference type="Pfam" id="PF01593">
    <property type="entry name" value="Amino_oxidase"/>
    <property type="match status" value="1"/>
</dbReference>
<feature type="domain" description="Amine oxidase" evidence="5">
    <location>
        <begin position="514"/>
        <end position="933"/>
    </location>
</feature>
<dbReference type="Proteomes" id="UP000004994">
    <property type="component" value="Chromosome 2"/>
</dbReference>
<evidence type="ECO:0000259" key="6">
    <source>
        <dbReference type="Pfam" id="PF01965"/>
    </source>
</evidence>
<dbReference type="Pfam" id="PF01965">
    <property type="entry name" value="DJ-1_PfpI"/>
    <property type="match status" value="2"/>
</dbReference>
<feature type="binding site" evidence="4">
    <location>
        <position position="831"/>
    </location>
    <ligand>
        <name>substrate</name>
    </ligand>
</feature>
<dbReference type="PRINTS" id="PR00757">
    <property type="entry name" value="AMINEOXDASEF"/>
</dbReference>
<sequence length="972" mass="107075">MANQKRVLLLCGDYVEDYEVMVPFQALLAYGLAVDAVCPGKKSGDICRTAVHQLYGHQTYSESRGHNFAVNATFDEIEATKYDGLFIPGGRAPEYLAMNEAVLDLVKSFANTKKPIVSVCHGQLILAAADVVRGRKCTAYPAVKPVLVAAGAHWEEPETLASCTIDGNLITGSTYEGNPDFIRLFVKALGGSIVGSGKRILFLCGAIAERLLPLNERLTISTALSYRITNLILLRNDFMEDYEVKVPFQSLQALECHVDAVCPKKKAGEKCPTAVHDFEGDQTYSEKPGHDFTLNANFESVDVSSYDGLVIPGGRAPEYLALDDDVIKLVQEFMESKKPVASICHGQQILSAAGVLKGKKCTAYPAVKLNVILGGATWLEPEPIDRCFTDGHLVTGAAWPGHPEFISQFMALLGVHVKKEKGSSREANMSCITRWLPVTLPYRERKRDYSLLRSRERRTTIQRLISGRSMQTKQKSSINCGGFVALIFDPGILPPRLGRLHSSAPSVIVIGGGISGIAAARFLHNASFKVLLLESRDRLGGRIHTDYSFGCPVDMGASWLHGVCDENPLAPLIRRLGLTLYRTSGDNSVLYDHDLESYMLFDMDGHQVPQNTVVQVGEVFKKILSETEKVRNEHSHDLSVLQAISIVLDRHPELRQEGLSHEVLQWYICRMEAWFAADADTISLKTWDQASEQVLTGGHGLMVQGYNPVIKALSKDIDIRLNHRVKRITNGYNKVMVTVKDGRNFIADAAIITVPLGVLKANLIEFEPKLPEWKQSAIADLGVGNENKIALRFDNVFWPNVELLGVVAPTSYACGYFLNLHKATGHRVLVYMAAGRLACDLEKLTDESAAEFAMLQLKKMFPDATKPVQYLVSHWGTDPDTLGCYSYDLVGKPTDAYDRLRAPIGNLFFGGEAVSSDDHQGSVHGAYEAGIMAGETCRRHLIKRHGSLEMVQAVSSREETLEAAVPLQISRM</sequence>
<comment type="similarity">
    <text evidence="2">Belongs to the peptidase C56 family.</text>
</comment>
<evidence type="ECO:0000256" key="1">
    <source>
        <dbReference type="ARBA" id="ARBA00001974"/>
    </source>
</evidence>
<evidence type="ECO:0000313" key="8">
    <source>
        <dbReference type="Proteomes" id="UP000004994"/>
    </source>
</evidence>
<dbReference type="InterPro" id="IPR006286">
    <property type="entry name" value="C56_PfpI-like"/>
</dbReference>
<dbReference type="NCBIfam" id="TIGR01382">
    <property type="entry name" value="PfpI"/>
    <property type="match status" value="2"/>
</dbReference>
<comment type="cofactor">
    <cofactor evidence="1">
        <name>FAD</name>
        <dbReference type="ChEBI" id="CHEBI:57692"/>
    </cofactor>
</comment>
<dbReference type="InterPro" id="IPR001613">
    <property type="entry name" value="Flavin_amine_oxidase"/>
</dbReference>
<dbReference type="SUPFAM" id="SSF51905">
    <property type="entry name" value="FAD/NAD(P)-binding domain"/>
    <property type="match status" value="1"/>
</dbReference>
<dbReference type="STRING" id="4081.A0A3Q7F7L6"/>